<keyword evidence="2" id="KW-1185">Reference proteome</keyword>
<name>A0A840E573_9HYPH</name>
<dbReference type="AlphaFoldDB" id="A0A840E573"/>
<evidence type="ECO:0000313" key="2">
    <source>
        <dbReference type="Proteomes" id="UP000585970"/>
    </source>
</evidence>
<evidence type="ECO:0000313" key="1">
    <source>
        <dbReference type="EMBL" id="MBB4077268.1"/>
    </source>
</evidence>
<reference evidence="1 2" key="1">
    <citation type="submission" date="2020-08" db="EMBL/GenBank/DDBJ databases">
        <title>Genomic Encyclopedia of Type Strains, Phase IV (KMG-IV): sequencing the most valuable type-strain genomes for metagenomic binning, comparative biology and taxonomic classification.</title>
        <authorList>
            <person name="Goeker M."/>
        </authorList>
    </citation>
    <scope>NUCLEOTIDE SEQUENCE [LARGE SCALE GENOMIC DNA]</scope>
    <source>
        <strain evidence="1 2">DSM 100694</strain>
    </source>
</reference>
<comment type="caution">
    <text evidence="1">The sequence shown here is derived from an EMBL/GenBank/DDBJ whole genome shotgun (WGS) entry which is preliminary data.</text>
</comment>
<dbReference type="EMBL" id="JACIFE010000036">
    <property type="protein sequence ID" value="MBB4077268.1"/>
    <property type="molecule type" value="Genomic_DNA"/>
</dbReference>
<sequence>MIGVLCILNTLAYDDSLSLYNLDWKRGLNS</sequence>
<organism evidence="1 2">
    <name type="scientific">Bartonella fuyuanensis</name>
    <dbReference type="NCBI Taxonomy" id="1460968"/>
    <lineage>
        <taxon>Bacteria</taxon>
        <taxon>Pseudomonadati</taxon>
        <taxon>Pseudomonadota</taxon>
        <taxon>Alphaproteobacteria</taxon>
        <taxon>Hyphomicrobiales</taxon>
        <taxon>Bartonellaceae</taxon>
        <taxon>Bartonella</taxon>
    </lineage>
</organism>
<protein>
    <submittedName>
        <fullName evidence="1">Uncharacterized protein</fullName>
    </submittedName>
</protein>
<proteinExistence type="predicted"/>
<gene>
    <name evidence="1" type="ORF">GGR08_001597</name>
</gene>
<dbReference type="Proteomes" id="UP000585970">
    <property type="component" value="Unassembled WGS sequence"/>
</dbReference>
<accession>A0A840E573</accession>